<proteinExistence type="predicted"/>
<keyword evidence="3" id="KW-0328">Glycosyltransferase</keyword>
<keyword evidence="7" id="KW-1133">Transmembrane helix</keyword>
<evidence type="ECO:0000256" key="11">
    <source>
        <dbReference type="ARBA" id="ARBA00033088"/>
    </source>
</evidence>
<keyword evidence="6" id="KW-0256">Endoplasmic reticulum</keyword>
<evidence type="ECO:0000313" key="16">
    <source>
        <dbReference type="Proteomes" id="UP000594260"/>
    </source>
</evidence>
<evidence type="ECO:0000256" key="8">
    <source>
        <dbReference type="ARBA" id="ARBA00023136"/>
    </source>
</evidence>
<evidence type="ECO:0000256" key="4">
    <source>
        <dbReference type="ARBA" id="ARBA00022679"/>
    </source>
</evidence>
<protein>
    <recommendedName>
        <fullName evidence="10">Beta-1,4-mannosyltransferase</fullName>
    </recommendedName>
    <alternativeName>
        <fullName evidence="11">GDP-Man:GlcNAc2-PP-dolichol mannosyltransferase</fullName>
    </alternativeName>
    <alternativeName>
        <fullName evidence="9">GDP-mannose-dolichol diphosphochitobiose mannosyltransferase</fullName>
    </alternativeName>
</protein>
<evidence type="ECO:0000313" key="15">
    <source>
        <dbReference type="EnsemblMetazoa" id="XP_022662326"/>
    </source>
</evidence>
<feature type="domain" description="Glycosyl transferase family 1" evidence="13">
    <location>
        <begin position="272"/>
        <end position="416"/>
    </location>
</feature>
<dbReference type="Gene3D" id="3.40.50.2000">
    <property type="entry name" value="Glycogen Phosphorylase B"/>
    <property type="match status" value="2"/>
</dbReference>
<evidence type="ECO:0000256" key="12">
    <source>
        <dbReference type="ARBA" id="ARBA00045071"/>
    </source>
</evidence>
<dbReference type="OrthoDB" id="614844at2759"/>
<dbReference type="PANTHER" id="PTHR13036">
    <property type="entry name" value="BETA1,4 MANNOSYLTRANSFERASE"/>
    <property type="match status" value="1"/>
</dbReference>
<comment type="pathway">
    <text evidence="2">Protein modification; protein glycosylation.</text>
</comment>
<organism evidence="15 16">
    <name type="scientific">Varroa destructor</name>
    <name type="common">Honeybee mite</name>
    <dbReference type="NCBI Taxonomy" id="109461"/>
    <lineage>
        <taxon>Eukaryota</taxon>
        <taxon>Metazoa</taxon>
        <taxon>Ecdysozoa</taxon>
        <taxon>Arthropoda</taxon>
        <taxon>Chelicerata</taxon>
        <taxon>Arachnida</taxon>
        <taxon>Acari</taxon>
        <taxon>Parasitiformes</taxon>
        <taxon>Mesostigmata</taxon>
        <taxon>Gamasina</taxon>
        <taxon>Dermanyssoidea</taxon>
        <taxon>Varroidae</taxon>
        <taxon>Varroa</taxon>
    </lineage>
</organism>
<comment type="catalytic activity">
    <reaction evidence="12">
        <text>an N,N'-diacetylchitobiosyl-diphospho-di-trans,poly-cis-dolichol + GDP-alpha-D-mannose = a beta-D-Man-(1-&gt;4)-beta-D-GlcNAc-(1-&gt;4)-alpha-D-GlcNAc-diphospho-di-trans,poly-cis-dolichol + GDP + H(+)</text>
        <dbReference type="Rhea" id="RHEA:13865"/>
        <dbReference type="Rhea" id="RHEA-COMP:19510"/>
        <dbReference type="Rhea" id="RHEA-COMP:19511"/>
        <dbReference type="ChEBI" id="CHEBI:15378"/>
        <dbReference type="ChEBI" id="CHEBI:57269"/>
        <dbReference type="ChEBI" id="CHEBI:57527"/>
        <dbReference type="ChEBI" id="CHEBI:58189"/>
        <dbReference type="ChEBI" id="CHEBI:58472"/>
        <dbReference type="EC" id="2.4.1.142"/>
    </reaction>
    <physiologicalReaction direction="left-to-right" evidence="12">
        <dbReference type="Rhea" id="RHEA:13866"/>
    </physiologicalReaction>
</comment>
<keyword evidence="16" id="KW-1185">Reference proteome</keyword>
<dbReference type="RefSeq" id="XP_022662327.1">
    <property type="nucleotide sequence ID" value="XM_022806592.1"/>
</dbReference>
<dbReference type="EnsemblMetazoa" id="XM_022806590">
    <property type="protein sequence ID" value="XP_022662325"/>
    <property type="gene ID" value="LOC111250811"/>
</dbReference>
<keyword evidence="4" id="KW-0808">Transferase</keyword>
<sequence length="436" mass="49603">MGDELGNIAVVVVGDFGRSPRMQYHTLSLANHGYNVSVVAAQGSPPIRQLQNHDKVHINLIKDLRLLFWPRLLRYVTKTVFQTVMLLWHLLIRIPRPRAILVQNPPSVPAVPCVWLACKIRGAKFIVDWHNYGFTILGMSLREESILVKLYRFIEFYFGAKAECGFCVSEAMKSDLASKGIVNITVLHDKPPARFQPIEWGKQECLKKVHEVLVRLSVTPGISGMPDLAESATNTVLTRREPSGKVILKPRTERPLLLVSTTSWTEDEDFGLLFAALKKYDKAAQPEASSIICIVTGQGPQKEFYVEKISRLKLNKVKIMTPWLEIEDYPFVLSLCDLGVCLHKSSSSLDLPMKIADMFGCCVPVLAWNYRCISELVQPNSTGLLFESSDQLCRHLLKMCDVKSAPLLDGWRENIRRWQELRWERHWEMCAKDAFL</sequence>
<dbReference type="InterPro" id="IPR001296">
    <property type="entry name" value="Glyco_trans_1"/>
</dbReference>
<dbReference type="RefSeq" id="XP_022662325.1">
    <property type="nucleotide sequence ID" value="XM_022806590.1"/>
</dbReference>
<evidence type="ECO:0000256" key="9">
    <source>
        <dbReference type="ARBA" id="ARBA00031434"/>
    </source>
</evidence>
<dbReference type="KEGG" id="vde:111250811"/>
<name>A0A7M7KKJ4_VARDE</name>
<dbReference type="RefSeq" id="XP_022662326.1">
    <property type="nucleotide sequence ID" value="XM_022806591.1"/>
</dbReference>
<dbReference type="InParanoid" id="A0A7M7KKJ4"/>
<keyword evidence="8" id="KW-0472">Membrane</keyword>
<dbReference type="EnsemblMetazoa" id="XM_022806591">
    <property type="protein sequence ID" value="XP_022662326"/>
    <property type="gene ID" value="LOC111250811"/>
</dbReference>
<keyword evidence="5" id="KW-0812">Transmembrane</keyword>
<dbReference type="AlphaFoldDB" id="A0A7M7KKJ4"/>
<dbReference type="PANTHER" id="PTHR13036:SF0">
    <property type="entry name" value="CHITOBIOSYLDIPHOSPHODOLICHOL BETA-MANNOSYLTRANSFERASE"/>
    <property type="match status" value="1"/>
</dbReference>
<dbReference type="Proteomes" id="UP000594260">
    <property type="component" value="Unplaced"/>
</dbReference>
<evidence type="ECO:0000256" key="2">
    <source>
        <dbReference type="ARBA" id="ARBA00004922"/>
    </source>
</evidence>
<dbReference type="SUPFAM" id="SSF53756">
    <property type="entry name" value="UDP-Glycosyltransferase/glycogen phosphorylase"/>
    <property type="match status" value="1"/>
</dbReference>
<accession>A0A7M7KKJ4</accession>
<evidence type="ECO:0000256" key="3">
    <source>
        <dbReference type="ARBA" id="ARBA00022676"/>
    </source>
</evidence>
<dbReference type="GeneID" id="111250811"/>
<evidence type="ECO:0000256" key="10">
    <source>
        <dbReference type="ARBA" id="ARBA00031566"/>
    </source>
</evidence>
<evidence type="ECO:0000256" key="6">
    <source>
        <dbReference type="ARBA" id="ARBA00022824"/>
    </source>
</evidence>
<feature type="domain" description="Glycosyltransferase subfamily 4-like N-terminal" evidence="14">
    <location>
        <begin position="28"/>
        <end position="186"/>
    </location>
</feature>
<evidence type="ECO:0000259" key="13">
    <source>
        <dbReference type="Pfam" id="PF00534"/>
    </source>
</evidence>
<dbReference type="InterPro" id="IPR026051">
    <property type="entry name" value="ALG1-like"/>
</dbReference>
<dbReference type="CTD" id="56052"/>
<dbReference type="GO" id="GO:0004578">
    <property type="term" value="F:chitobiosyldiphosphodolichol beta-mannosyltransferase activity"/>
    <property type="evidence" value="ECO:0007669"/>
    <property type="project" value="UniProtKB-EC"/>
</dbReference>
<comment type="subcellular location">
    <subcellularLocation>
        <location evidence="1">Endoplasmic reticulum membrane</location>
        <topology evidence="1">Single-pass membrane protein</topology>
    </subcellularLocation>
</comment>
<evidence type="ECO:0000259" key="14">
    <source>
        <dbReference type="Pfam" id="PF13579"/>
    </source>
</evidence>
<reference evidence="15" key="1">
    <citation type="submission" date="2021-01" db="UniProtKB">
        <authorList>
            <consortium name="EnsemblMetazoa"/>
        </authorList>
    </citation>
    <scope>IDENTIFICATION</scope>
</reference>
<dbReference type="Pfam" id="PF00534">
    <property type="entry name" value="Glycos_transf_1"/>
    <property type="match status" value="1"/>
</dbReference>
<dbReference type="Pfam" id="PF13579">
    <property type="entry name" value="Glyco_trans_4_4"/>
    <property type="match status" value="1"/>
</dbReference>
<dbReference type="EnsemblMetazoa" id="XM_022806592">
    <property type="protein sequence ID" value="XP_022662327"/>
    <property type="gene ID" value="LOC111250811"/>
</dbReference>
<dbReference type="FunCoup" id="A0A7M7KKJ4">
    <property type="interactions" value="2149"/>
</dbReference>
<evidence type="ECO:0000256" key="5">
    <source>
        <dbReference type="ARBA" id="ARBA00022692"/>
    </source>
</evidence>
<evidence type="ECO:0000256" key="1">
    <source>
        <dbReference type="ARBA" id="ARBA00004389"/>
    </source>
</evidence>
<dbReference type="InterPro" id="IPR028098">
    <property type="entry name" value="Glyco_trans_4-like_N"/>
</dbReference>
<evidence type="ECO:0000256" key="7">
    <source>
        <dbReference type="ARBA" id="ARBA00022989"/>
    </source>
</evidence>
<dbReference type="GO" id="GO:0005789">
    <property type="term" value="C:endoplasmic reticulum membrane"/>
    <property type="evidence" value="ECO:0007669"/>
    <property type="project" value="UniProtKB-SubCell"/>
</dbReference>
<dbReference type="OMA" id="CKLIIDW"/>